<feature type="region of interest" description="Disordered" evidence="1">
    <location>
        <begin position="692"/>
        <end position="722"/>
    </location>
</feature>
<dbReference type="PANTHER" id="PTHR39601">
    <property type="entry name" value="CHORIOGENIN HMINOR"/>
    <property type="match status" value="1"/>
</dbReference>
<proteinExistence type="predicted"/>
<sequence length="870" mass="97690">MHINVPVPPADLSYASAFTMLSRRHSHLSFPPTPTMSTSAQSWVPKKLGITMEGRVPQNSKVKRWDGAARSCSDWDNLRRASLAPGCENLDPELWFRGGNCFVHLYGKGQSRRGPAFKVPFGTLLSAKCHPFVKRFMSRDMPESPGSFNDEYDDLDQWNALNPNERIELYIPPPPMADKEQAFSYHLATRNFFAWIFRRSMVGEHLGTALIGLLNSMAEFRGNDEDNVRDLMSYLDEEGYLDIKGQPHHALALLHLAEFFQMKDMYIDAFSHCVGMSEELFYSPEYQHIGSVTKTLIRRARTDMNARLSKAGGMLKTFLEDELSETHLGLPAGGRAHLDRFRAFIRSFYATKLGHYPPISADSQGSTIFDPKVLGIMRKDFQAAYELLVDESFTSAESSPILAQGGICTFQSVNEFDRRSKFESLRHPLPLLPEPAGAQSGRRVSLQWLANSSRGDKLKPDQRLVAHSALIKAMNMRDQELLENDFVRAYRKFEEDSVSPLSRVDKVEKISLVDARKVRWILIYAIYQALRSCTQAPPEVRDSEKADYHLAVSTRKLPPWKEGRNLESLLRKQTDLTTDVRRTQSVTDWASKCNAVPSLIVSPSIDIRPDIDYTAKMRQEERVSRRQSVCVVPSGASRSRSRSRSLSRSNPFRRSLSIFRKLEEQHAPAQAPRKASYCEIVVHGYGNGTNAVKKGAEVPPEVSPRTVTAPRSFSTSSASSGVSEAPSLAAFSFATAESTAPPTSPDAPCKNWPNQGTPMLSPVPLRGRRRVKAVLSFAEPAHVSSPEPPNRRHSVMDGGNYAHEYEELIRQQESEFHRHELEPLPLQIRKAPAAPVHPESPILGHIDDVKPEWEQYKDLGGLTSLSPLKI</sequence>
<gene>
    <name evidence="3" type="ORF">CT0861_10399</name>
</gene>
<comment type="caution">
    <text evidence="3">The sequence shown here is derived from an EMBL/GenBank/DDBJ whole genome shotgun (WGS) entry which is preliminary data.</text>
</comment>
<dbReference type="PANTHER" id="PTHR39601:SF1">
    <property type="entry name" value="CHORIOGENIN HMINOR"/>
    <property type="match status" value="1"/>
</dbReference>
<feature type="domain" description="DUF8004" evidence="2">
    <location>
        <begin position="229"/>
        <end position="320"/>
    </location>
</feature>
<dbReference type="InterPro" id="IPR058317">
    <property type="entry name" value="DUF8004"/>
</dbReference>
<accession>A0A166P294</accession>
<dbReference type="Pfam" id="PF26013">
    <property type="entry name" value="DUF8004"/>
    <property type="match status" value="1"/>
</dbReference>
<evidence type="ECO:0000259" key="2">
    <source>
        <dbReference type="Pfam" id="PF26013"/>
    </source>
</evidence>
<dbReference type="AlphaFoldDB" id="A0A166P294"/>
<evidence type="ECO:0000313" key="3">
    <source>
        <dbReference type="EMBL" id="KZL66312.1"/>
    </source>
</evidence>
<dbReference type="EMBL" id="LFIV01000181">
    <property type="protein sequence ID" value="KZL66312.1"/>
    <property type="molecule type" value="Genomic_DNA"/>
</dbReference>
<feature type="region of interest" description="Disordered" evidence="1">
    <location>
        <begin position="624"/>
        <end position="649"/>
    </location>
</feature>
<reference evidence="3 4" key="1">
    <citation type="submission" date="2015-06" db="EMBL/GenBank/DDBJ databases">
        <title>Survival trade-offs in plant roots during colonization by closely related pathogenic and mutualistic fungi.</title>
        <authorList>
            <person name="Hacquard S."/>
            <person name="Kracher B."/>
            <person name="Hiruma K."/>
            <person name="Weinman A."/>
            <person name="Muench P."/>
            <person name="Garrido Oter R."/>
            <person name="Ver Loren van Themaat E."/>
            <person name="Dallerey J.-F."/>
            <person name="Damm U."/>
            <person name="Henrissat B."/>
            <person name="Lespinet O."/>
            <person name="Thon M."/>
            <person name="Kemen E."/>
            <person name="McHardy A.C."/>
            <person name="Schulze-Lefert P."/>
            <person name="O'Connell R.J."/>
        </authorList>
    </citation>
    <scope>NUCLEOTIDE SEQUENCE [LARGE SCALE GENOMIC DNA]</scope>
    <source>
        <strain evidence="3 4">0861</strain>
    </source>
</reference>
<evidence type="ECO:0000256" key="1">
    <source>
        <dbReference type="SAM" id="MobiDB-lite"/>
    </source>
</evidence>
<feature type="region of interest" description="Disordered" evidence="1">
    <location>
        <begin position="736"/>
        <end position="763"/>
    </location>
</feature>
<dbReference type="Proteomes" id="UP000076552">
    <property type="component" value="Unassembled WGS sequence"/>
</dbReference>
<organism evidence="3 4">
    <name type="scientific">Colletotrichum tofieldiae</name>
    <dbReference type="NCBI Taxonomy" id="708197"/>
    <lineage>
        <taxon>Eukaryota</taxon>
        <taxon>Fungi</taxon>
        <taxon>Dikarya</taxon>
        <taxon>Ascomycota</taxon>
        <taxon>Pezizomycotina</taxon>
        <taxon>Sordariomycetes</taxon>
        <taxon>Hypocreomycetidae</taxon>
        <taxon>Glomerellales</taxon>
        <taxon>Glomerellaceae</taxon>
        <taxon>Colletotrichum</taxon>
        <taxon>Colletotrichum spaethianum species complex</taxon>
    </lineage>
</organism>
<keyword evidence="4" id="KW-1185">Reference proteome</keyword>
<evidence type="ECO:0000313" key="4">
    <source>
        <dbReference type="Proteomes" id="UP000076552"/>
    </source>
</evidence>
<dbReference type="STRING" id="708197.A0A166P294"/>
<protein>
    <recommendedName>
        <fullName evidence="2">DUF8004 domain-containing protein</fullName>
    </recommendedName>
</protein>
<feature type="compositionally biased region" description="Low complexity" evidence="1">
    <location>
        <begin position="712"/>
        <end position="722"/>
    </location>
</feature>
<name>A0A166P294_9PEZI</name>